<dbReference type="PROSITE" id="PS51303">
    <property type="entry name" value="PET"/>
    <property type="match status" value="1"/>
</dbReference>
<evidence type="ECO:0000313" key="4">
    <source>
        <dbReference type="Proteomes" id="UP000593571"/>
    </source>
</evidence>
<dbReference type="Proteomes" id="UP000593571">
    <property type="component" value="Unassembled WGS sequence"/>
</dbReference>
<keyword evidence="4" id="KW-1185">Reference proteome</keyword>
<reference evidence="3 4" key="1">
    <citation type="journal article" date="2020" name="Nature">
        <title>Six reference-quality genomes reveal evolution of bat adaptations.</title>
        <authorList>
            <person name="Jebb D."/>
            <person name="Huang Z."/>
            <person name="Pippel M."/>
            <person name="Hughes G.M."/>
            <person name="Lavrichenko K."/>
            <person name="Devanna P."/>
            <person name="Winkler S."/>
            <person name="Jermiin L.S."/>
            <person name="Skirmuntt E.C."/>
            <person name="Katzourakis A."/>
            <person name="Burkitt-Gray L."/>
            <person name="Ray D.A."/>
            <person name="Sullivan K.A.M."/>
            <person name="Roscito J.G."/>
            <person name="Kirilenko B.M."/>
            <person name="Davalos L.M."/>
            <person name="Corthals A.P."/>
            <person name="Power M.L."/>
            <person name="Jones G."/>
            <person name="Ransome R.D."/>
            <person name="Dechmann D.K.N."/>
            <person name="Locatelli A.G."/>
            <person name="Puechmaille S.J."/>
            <person name="Fedrigo O."/>
            <person name="Jarvis E.D."/>
            <person name="Hiller M."/>
            <person name="Vernes S.C."/>
            <person name="Myers E.W."/>
            <person name="Teeling E.C."/>
        </authorList>
    </citation>
    <scope>NUCLEOTIDE SEQUENCE [LARGE SCALE GENOMIC DNA]</scope>
    <source>
        <strain evidence="3">MRouAeg1</strain>
        <tissue evidence="3">Muscle</tissue>
    </source>
</reference>
<accession>A0A7J8HVK4</accession>
<name>A0A7J8HVK4_ROUAE</name>
<comment type="caution">
    <text evidence="3">The sequence shown here is derived from an EMBL/GenBank/DDBJ whole genome shotgun (WGS) entry which is preliminary data.</text>
</comment>
<dbReference type="InterPro" id="IPR033723">
    <property type="entry name" value="PET_prickle"/>
</dbReference>
<dbReference type="InterPro" id="IPR010442">
    <property type="entry name" value="PET_domain"/>
</dbReference>
<dbReference type="CDD" id="cd09827">
    <property type="entry name" value="PET_Prickle"/>
    <property type="match status" value="1"/>
</dbReference>
<evidence type="ECO:0000256" key="1">
    <source>
        <dbReference type="ARBA" id="ARBA00022737"/>
    </source>
</evidence>
<organism evidence="3 4">
    <name type="scientific">Rousettus aegyptiacus</name>
    <name type="common">Egyptian fruit bat</name>
    <name type="synonym">Pteropus aegyptiacus</name>
    <dbReference type="NCBI Taxonomy" id="9407"/>
    <lineage>
        <taxon>Eukaryota</taxon>
        <taxon>Metazoa</taxon>
        <taxon>Chordata</taxon>
        <taxon>Craniata</taxon>
        <taxon>Vertebrata</taxon>
        <taxon>Euteleostomi</taxon>
        <taxon>Mammalia</taxon>
        <taxon>Eutheria</taxon>
        <taxon>Laurasiatheria</taxon>
        <taxon>Chiroptera</taxon>
        <taxon>Yinpterochiroptera</taxon>
        <taxon>Pteropodoidea</taxon>
        <taxon>Pteropodidae</taxon>
        <taxon>Rousettinae</taxon>
        <taxon>Rousettus</taxon>
    </lineage>
</organism>
<protein>
    <submittedName>
        <fullName evidence="3">Prickle planar cell polarity protein 2</fullName>
    </submittedName>
</protein>
<dbReference type="EMBL" id="JACASE010000004">
    <property type="protein sequence ID" value="KAF6475752.1"/>
    <property type="molecule type" value="Genomic_DNA"/>
</dbReference>
<gene>
    <name evidence="3" type="ORF">HJG63_015861</name>
</gene>
<dbReference type="Pfam" id="PF06297">
    <property type="entry name" value="PET"/>
    <property type="match status" value="1"/>
</dbReference>
<sequence>MVTVMPLEMEKTVSKLMFDFQRNSTSDDDSGCALEEYAWVPPGLKPEQVHQYYSCLPEEKVPYVNSPGEKLRIKQLLHQLPPHDNEVRYCNSLDEEEKRELKLFSNQRKRENLGRGNVRPFPVTMTGAICEQVSVDSEEQRGICSLIYSFHTCSLSVYFVPGTVLGLGDTAVNKNFKNLTLPL</sequence>
<proteinExistence type="predicted"/>
<dbReference type="PANTHER" id="PTHR24211:SF18">
    <property type="entry name" value="PRICKLE-LIKE PROTEIN 2"/>
    <property type="match status" value="1"/>
</dbReference>
<dbReference type="AlphaFoldDB" id="A0A7J8HVK4"/>
<dbReference type="InterPro" id="IPR047120">
    <property type="entry name" value="Pk/Esn/Tes"/>
</dbReference>
<keyword evidence="1" id="KW-0677">Repeat</keyword>
<evidence type="ECO:0000313" key="3">
    <source>
        <dbReference type="EMBL" id="KAF6475752.1"/>
    </source>
</evidence>
<feature type="domain" description="PET" evidence="2">
    <location>
        <begin position="18"/>
        <end position="126"/>
    </location>
</feature>
<evidence type="ECO:0000259" key="2">
    <source>
        <dbReference type="PROSITE" id="PS51303"/>
    </source>
</evidence>
<dbReference type="GO" id="GO:0008270">
    <property type="term" value="F:zinc ion binding"/>
    <property type="evidence" value="ECO:0007669"/>
    <property type="project" value="InterPro"/>
</dbReference>
<dbReference type="PANTHER" id="PTHR24211">
    <property type="entry name" value="LIM DOMAIN-CONTAINING PROTEIN"/>
    <property type="match status" value="1"/>
</dbReference>